<gene>
    <name evidence="1" type="ORF">H9Q77_07735</name>
</gene>
<dbReference type="PROSITE" id="PS51257">
    <property type="entry name" value="PROKAR_LIPOPROTEIN"/>
    <property type="match status" value="1"/>
</dbReference>
<evidence type="ECO:0000313" key="1">
    <source>
        <dbReference type="EMBL" id="QNM03941.1"/>
    </source>
</evidence>
<dbReference type="Proteomes" id="UP000515981">
    <property type="component" value="Chromosome"/>
</dbReference>
<keyword evidence="2" id="KW-1185">Reference proteome</keyword>
<dbReference type="EMBL" id="CP060633">
    <property type="protein sequence ID" value="QNM03941.1"/>
    <property type="molecule type" value="Genomic_DNA"/>
</dbReference>
<evidence type="ECO:0008006" key="3">
    <source>
        <dbReference type="Google" id="ProtNLM"/>
    </source>
</evidence>
<evidence type="ECO:0000313" key="2">
    <source>
        <dbReference type="Proteomes" id="UP000515981"/>
    </source>
</evidence>
<reference evidence="1 2" key="1">
    <citation type="submission" date="2020-08" db="EMBL/GenBank/DDBJ databases">
        <authorList>
            <person name="Liu C."/>
            <person name="Sun Q."/>
        </authorList>
    </citation>
    <scope>NUCLEOTIDE SEQUENCE [LARGE SCALE GENOMIC DNA]</scope>
    <source>
        <strain evidence="1 2">NSJ-8</strain>
    </source>
</reference>
<dbReference type="KEGG" id="ssun:H9Q77_07735"/>
<sequence>MKSMTKLTRYLVNKFVAILVLSLCIAVSIIGCSSNESEIYEESQESETINTYETEAEETTIEVDDAQEPQLLSCYEYEIQQKTFNFSIDNGESYHIPYVQIQGCPDKRLQWKINHTLWKDACWLFDCAQLDIHIYVIWDDDDPYTIAGIYQYKQYLSVVYEGTEDRRLPGKVMYAIVVNMLTGERVLLSDMIGNTDKFKNMLLHYFDGDEREPRMFILEGDPERILHYGSMTEAEMIVDSRTMQGEYPEDDDGQIDSVTWLYGNISFYMSDDGFIVLPEAKYFEPLIFSWDEMSGIINWK</sequence>
<dbReference type="RefSeq" id="WP_147365469.1">
    <property type="nucleotide sequence ID" value="NZ_CP060633.1"/>
</dbReference>
<proteinExistence type="predicted"/>
<protein>
    <recommendedName>
        <fullName evidence="3">DUF3298 domain-containing protein</fullName>
    </recommendedName>
</protein>
<organism evidence="1 2">
    <name type="scientific">Simiaoa sunii</name>
    <dbReference type="NCBI Taxonomy" id="2763672"/>
    <lineage>
        <taxon>Bacteria</taxon>
        <taxon>Bacillati</taxon>
        <taxon>Bacillota</taxon>
        <taxon>Clostridia</taxon>
        <taxon>Lachnospirales</taxon>
        <taxon>Lachnospiraceae</taxon>
        <taxon>Simiaoa</taxon>
    </lineage>
</organism>
<name>A0A7G9FZF9_9FIRM</name>
<dbReference type="AlphaFoldDB" id="A0A7G9FZF9"/>
<accession>A0A7G9FZF9</accession>